<gene>
    <name evidence="2" type="ORF">N7U68_14790</name>
</gene>
<feature type="compositionally biased region" description="Basic and acidic residues" evidence="1">
    <location>
        <begin position="12"/>
        <end position="23"/>
    </location>
</feature>
<feature type="region of interest" description="Disordered" evidence="1">
    <location>
        <begin position="130"/>
        <end position="149"/>
    </location>
</feature>
<accession>A0ABY6DEZ7</accession>
<dbReference type="EMBL" id="CP106738">
    <property type="protein sequence ID" value="UXX82355.1"/>
    <property type="molecule type" value="Genomic_DNA"/>
</dbReference>
<sequence length="149" mass="16302">MNDQTDPFEVVAHSDRPSPDTHPHVSPPADEQDNTHNPEGYAALRREVMAETLDTGGTDPDRWTRSAPWSELDHLALVRAATWVTHADGYGVGITMMEADGLTCRNPDIIRRTARRIVRRLSEIVAPPEADGQAVSGSEALSGIMPKPK</sequence>
<keyword evidence="3" id="KW-1185">Reference proteome</keyword>
<protein>
    <submittedName>
        <fullName evidence="2">Uncharacterized protein</fullName>
    </submittedName>
</protein>
<evidence type="ECO:0000256" key="1">
    <source>
        <dbReference type="SAM" id="MobiDB-lite"/>
    </source>
</evidence>
<organism evidence="2 3">
    <name type="scientific">Roseovarius pelagicus</name>
    <dbReference type="NCBI Taxonomy" id="2980108"/>
    <lineage>
        <taxon>Bacteria</taxon>
        <taxon>Pseudomonadati</taxon>
        <taxon>Pseudomonadota</taxon>
        <taxon>Alphaproteobacteria</taxon>
        <taxon>Rhodobacterales</taxon>
        <taxon>Roseobacteraceae</taxon>
        <taxon>Roseovarius</taxon>
    </lineage>
</organism>
<name>A0ABY6DEZ7_9RHOB</name>
<dbReference type="Proteomes" id="UP001064087">
    <property type="component" value="Chromosome"/>
</dbReference>
<proteinExistence type="predicted"/>
<dbReference type="RefSeq" id="WP_263047302.1">
    <property type="nucleotide sequence ID" value="NZ_CP106738.1"/>
</dbReference>
<evidence type="ECO:0000313" key="3">
    <source>
        <dbReference type="Proteomes" id="UP001064087"/>
    </source>
</evidence>
<reference evidence="2" key="1">
    <citation type="submission" date="2022-10" db="EMBL/GenBank/DDBJ databases">
        <title>Roseovarius pelagicus sp. nov., isolated from Arctic seawater.</title>
        <authorList>
            <person name="Hong Y.W."/>
            <person name="Hwang C.Y."/>
        </authorList>
    </citation>
    <scope>NUCLEOTIDE SEQUENCE</scope>
    <source>
        <strain evidence="2">HL-MP18</strain>
    </source>
</reference>
<evidence type="ECO:0000313" key="2">
    <source>
        <dbReference type="EMBL" id="UXX82355.1"/>
    </source>
</evidence>
<feature type="region of interest" description="Disordered" evidence="1">
    <location>
        <begin position="1"/>
        <end position="39"/>
    </location>
</feature>